<evidence type="ECO:0000256" key="6">
    <source>
        <dbReference type="ARBA" id="ARBA00023136"/>
    </source>
</evidence>
<dbReference type="GO" id="GO:0004930">
    <property type="term" value="F:G protein-coupled receptor activity"/>
    <property type="evidence" value="ECO:0007669"/>
    <property type="project" value="UniProtKB-KW"/>
</dbReference>
<feature type="transmembrane region" description="Helical" evidence="10">
    <location>
        <begin position="110"/>
        <end position="138"/>
    </location>
</feature>
<organism evidence="12 13">
    <name type="scientific">Batillaria attramentaria</name>
    <dbReference type="NCBI Taxonomy" id="370345"/>
    <lineage>
        <taxon>Eukaryota</taxon>
        <taxon>Metazoa</taxon>
        <taxon>Spiralia</taxon>
        <taxon>Lophotrochozoa</taxon>
        <taxon>Mollusca</taxon>
        <taxon>Gastropoda</taxon>
        <taxon>Caenogastropoda</taxon>
        <taxon>Sorbeoconcha</taxon>
        <taxon>Cerithioidea</taxon>
        <taxon>Batillariidae</taxon>
        <taxon>Batillaria</taxon>
    </lineage>
</organism>
<feature type="compositionally biased region" description="Basic and acidic residues" evidence="9">
    <location>
        <begin position="252"/>
        <end position="264"/>
    </location>
</feature>
<keyword evidence="13" id="KW-1185">Reference proteome</keyword>
<protein>
    <recommendedName>
        <fullName evidence="11">G-protein coupled receptors family 1 profile domain-containing protein</fullName>
    </recommendedName>
</protein>
<comment type="subcellular location">
    <subcellularLocation>
        <location evidence="1">Cell membrane</location>
        <topology evidence="1">Multi-pass membrane protein</topology>
    </subcellularLocation>
</comment>
<dbReference type="AlphaFoldDB" id="A0ABD0KYG2"/>
<evidence type="ECO:0000256" key="8">
    <source>
        <dbReference type="ARBA" id="ARBA00023224"/>
    </source>
</evidence>
<dbReference type="PROSITE" id="PS50262">
    <property type="entry name" value="G_PROTEIN_RECEP_F1_2"/>
    <property type="match status" value="1"/>
</dbReference>
<dbReference type="PANTHER" id="PTHR24248">
    <property type="entry name" value="ADRENERGIC RECEPTOR-RELATED G-PROTEIN COUPLED RECEPTOR"/>
    <property type="match status" value="1"/>
</dbReference>
<keyword evidence="4 10" id="KW-1133">Transmembrane helix</keyword>
<dbReference type="InterPro" id="IPR017452">
    <property type="entry name" value="GPCR_Rhodpsn_7TM"/>
</dbReference>
<reference evidence="12 13" key="1">
    <citation type="journal article" date="2023" name="Sci. Data">
        <title>Genome assembly of the Korean intertidal mud-creeper Batillaria attramentaria.</title>
        <authorList>
            <person name="Patra A.K."/>
            <person name="Ho P.T."/>
            <person name="Jun S."/>
            <person name="Lee S.J."/>
            <person name="Kim Y."/>
            <person name="Won Y.J."/>
        </authorList>
    </citation>
    <scope>NUCLEOTIDE SEQUENCE [LARGE SCALE GENOMIC DNA]</scope>
    <source>
        <strain evidence="12">Wonlab-2016</strain>
    </source>
</reference>
<name>A0ABD0KYG2_9CAEN</name>
<evidence type="ECO:0000256" key="1">
    <source>
        <dbReference type="ARBA" id="ARBA00004651"/>
    </source>
</evidence>
<keyword evidence="8" id="KW-0807">Transducer</keyword>
<keyword evidence="3 10" id="KW-0812">Transmembrane</keyword>
<dbReference type="SUPFAM" id="SSF81321">
    <property type="entry name" value="Family A G protein-coupled receptor-like"/>
    <property type="match status" value="1"/>
</dbReference>
<evidence type="ECO:0000256" key="2">
    <source>
        <dbReference type="ARBA" id="ARBA00022475"/>
    </source>
</evidence>
<feature type="region of interest" description="Disordered" evidence="9">
    <location>
        <begin position="235"/>
        <end position="264"/>
    </location>
</feature>
<evidence type="ECO:0000256" key="4">
    <source>
        <dbReference type="ARBA" id="ARBA00022989"/>
    </source>
</evidence>
<evidence type="ECO:0000313" key="12">
    <source>
        <dbReference type="EMBL" id="KAK7492266.1"/>
    </source>
</evidence>
<evidence type="ECO:0000256" key="9">
    <source>
        <dbReference type="SAM" id="MobiDB-lite"/>
    </source>
</evidence>
<feature type="domain" description="G-protein coupled receptors family 1 profile" evidence="11">
    <location>
        <begin position="130"/>
        <end position="204"/>
    </location>
</feature>
<sequence length="264" mass="28879">MVTFSDDKQASGKMNKCNLWEQASRRSRPAVEAVCTGSVTNGLDFTAAAHLTAADCVDGTAMPTLQQHLHSAMMNLTSDLSHLETNATTILPATTTTSDLSEATASRRGYAHLLAAATGMVTLTLTAIVANVLVIVIFVKHRRLRRCKNVYLVGLSLADLGVGLVMPVALADEMLQGWAPEGVMCRVYLVIRDSLLLISLLSILQSHSIRLTNNCYHLWPRRRQYPGLYDFGARRNNASPNSRPDSVSAETRGPRSRESRWDIG</sequence>
<dbReference type="EMBL" id="JACVVK020000105">
    <property type="protein sequence ID" value="KAK7492266.1"/>
    <property type="molecule type" value="Genomic_DNA"/>
</dbReference>
<comment type="caution">
    <text evidence="12">The sequence shown here is derived from an EMBL/GenBank/DDBJ whole genome shotgun (WGS) entry which is preliminary data.</text>
</comment>
<proteinExistence type="predicted"/>
<evidence type="ECO:0000256" key="10">
    <source>
        <dbReference type="SAM" id="Phobius"/>
    </source>
</evidence>
<feature type="transmembrane region" description="Helical" evidence="10">
    <location>
        <begin position="150"/>
        <end position="171"/>
    </location>
</feature>
<dbReference type="Pfam" id="PF00001">
    <property type="entry name" value="7tm_1"/>
    <property type="match status" value="1"/>
</dbReference>
<keyword evidence="6 10" id="KW-0472">Membrane</keyword>
<feature type="non-terminal residue" evidence="12">
    <location>
        <position position="264"/>
    </location>
</feature>
<keyword evidence="5" id="KW-0297">G-protein coupled receptor</keyword>
<dbReference type="PRINTS" id="PR00237">
    <property type="entry name" value="GPCRRHODOPSN"/>
</dbReference>
<dbReference type="GO" id="GO:0005886">
    <property type="term" value="C:plasma membrane"/>
    <property type="evidence" value="ECO:0007669"/>
    <property type="project" value="UniProtKB-SubCell"/>
</dbReference>
<evidence type="ECO:0000256" key="7">
    <source>
        <dbReference type="ARBA" id="ARBA00023170"/>
    </source>
</evidence>
<gene>
    <name evidence="12" type="ORF">BaRGS_00016563</name>
</gene>
<evidence type="ECO:0000256" key="3">
    <source>
        <dbReference type="ARBA" id="ARBA00022692"/>
    </source>
</evidence>
<evidence type="ECO:0000259" key="11">
    <source>
        <dbReference type="PROSITE" id="PS50262"/>
    </source>
</evidence>
<keyword evidence="2" id="KW-1003">Cell membrane</keyword>
<dbReference type="Gene3D" id="1.20.1070.10">
    <property type="entry name" value="Rhodopsin 7-helix transmembrane proteins"/>
    <property type="match status" value="1"/>
</dbReference>
<dbReference type="InterPro" id="IPR000276">
    <property type="entry name" value="GPCR_Rhodpsn"/>
</dbReference>
<evidence type="ECO:0000256" key="5">
    <source>
        <dbReference type="ARBA" id="ARBA00023040"/>
    </source>
</evidence>
<feature type="transmembrane region" description="Helical" evidence="10">
    <location>
        <begin position="183"/>
        <end position="204"/>
    </location>
</feature>
<feature type="compositionally biased region" description="Polar residues" evidence="9">
    <location>
        <begin position="236"/>
        <end position="249"/>
    </location>
</feature>
<accession>A0ABD0KYG2</accession>
<evidence type="ECO:0000313" key="13">
    <source>
        <dbReference type="Proteomes" id="UP001519460"/>
    </source>
</evidence>
<dbReference type="Proteomes" id="UP001519460">
    <property type="component" value="Unassembled WGS sequence"/>
</dbReference>
<keyword evidence="7" id="KW-0675">Receptor</keyword>